<name>A0A4R6JEF8_9ACTN</name>
<reference evidence="4 5" key="1">
    <citation type="submission" date="2019-03" db="EMBL/GenBank/DDBJ databases">
        <title>Genomic Encyclopedia of Type Strains, Phase III (KMG-III): the genomes of soil and plant-associated and newly described type strains.</title>
        <authorList>
            <person name="Whitman W."/>
        </authorList>
    </citation>
    <scope>NUCLEOTIDE SEQUENCE [LARGE SCALE GENOMIC DNA]</scope>
    <source>
        <strain evidence="4 5">VKM Ac-2527</strain>
    </source>
</reference>
<comment type="caution">
    <text evidence="4">The sequence shown here is derived from an EMBL/GenBank/DDBJ whole genome shotgun (WGS) entry which is preliminary data.</text>
</comment>
<dbReference type="Pfam" id="PF01156">
    <property type="entry name" value="IU_nuc_hydro"/>
    <property type="match status" value="1"/>
</dbReference>
<dbReference type="PANTHER" id="PTHR12304:SF4">
    <property type="entry name" value="URIDINE NUCLEOSIDASE"/>
    <property type="match status" value="1"/>
</dbReference>
<evidence type="ECO:0000313" key="4">
    <source>
        <dbReference type="EMBL" id="TDO34290.1"/>
    </source>
</evidence>
<evidence type="ECO:0000313" key="5">
    <source>
        <dbReference type="Proteomes" id="UP000295388"/>
    </source>
</evidence>
<organism evidence="4 5">
    <name type="scientific">Kribbella caucasensis</name>
    <dbReference type="NCBI Taxonomy" id="2512215"/>
    <lineage>
        <taxon>Bacteria</taxon>
        <taxon>Bacillati</taxon>
        <taxon>Actinomycetota</taxon>
        <taxon>Actinomycetes</taxon>
        <taxon>Propionibacteriales</taxon>
        <taxon>Kribbellaceae</taxon>
        <taxon>Kribbella</taxon>
    </lineage>
</organism>
<dbReference type="SUPFAM" id="SSF53590">
    <property type="entry name" value="Nucleoside hydrolase"/>
    <property type="match status" value="1"/>
</dbReference>
<sequence length="322" mass="33638">MGKDGGMKPVILDVDTGLDDACALLLAAQHPDLDLKAVTCVGGNVGLDEVVVNTLTVLEAAGREDVPVARGAALPLLQPVRSAPHVHGVDGLGDIDWPKSTRTPVGAHAVEVLRDNLREAARTGELITLIPLAPMTNIALLLRTYPEAAAGLREIVFMGGAAGIGNATASAEFNIWTDPEAAAIVLSTAGRLGVGVTMYGLDVFYDVPITLDQARSLGGSPSADLARRLIEKRSELYKADAASIGDGGAVCAVIDPSGLTTEPYPLHVELSGSWSRGRTIVDTRDWSGDLTSDPYGPPPPVVQVATAVDGPRYTNLWLNTVQ</sequence>
<keyword evidence="1 4" id="KW-0378">Hydrolase</keyword>
<evidence type="ECO:0000256" key="2">
    <source>
        <dbReference type="ARBA" id="ARBA00023295"/>
    </source>
</evidence>
<dbReference type="GO" id="GO:0005829">
    <property type="term" value="C:cytosol"/>
    <property type="evidence" value="ECO:0007669"/>
    <property type="project" value="TreeGrafter"/>
</dbReference>
<keyword evidence="5" id="KW-1185">Reference proteome</keyword>
<dbReference type="Proteomes" id="UP000295388">
    <property type="component" value="Unassembled WGS sequence"/>
</dbReference>
<dbReference type="InterPro" id="IPR023186">
    <property type="entry name" value="IUNH"/>
</dbReference>
<dbReference type="GO" id="GO:0006152">
    <property type="term" value="P:purine nucleoside catabolic process"/>
    <property type="evidence" value="ECO:0007669"/>
    <property type="project" value="TreeGrafter"/>
</dbReference>
<evidence type="ECO:0000259" key="3">
    <source>
        <dbReference type="Pfam" id="PF01156"/>
    </source>
</evidence>
<evidence type="ECO:0000256" key="1">
    <source>
        <dbReference type="ARBA" id="ARBA00022801"/>
    </source>
</evidence>
<proteinExistence type="predicted"/>
<dbReference type="AlphaFoldDB" id="A0A4R6JEF8"/>
<protein>
    <submittedName>
        <fullName evidence="4">Pyrimidine-specific ribonucleoside hydrolase</fullName>
    </submittedName>
</protein>
<dbReference type="GO" id="GO:0008477">
    <property type="term" value="F:purine nucleosidase activity"/>
    <property type="evidence" value="ECO:0007669"/>
    <property type="project" value="TreeGrafter"/>
</dbReference>
<keyword evidence="2" id="KW-0326">Glycosidase</keyword>
<gene>
    <name evidence="4" type="ORF">EV643_12875</name>
</gene>
<dbReference type="EMBL" id="SNWQ01000028">
    <property type="protein sequence ID" value="TDO34290.1"/>
    <property type="molecule type" value="Genomic_DNA"/>
</dbReference>
<feature type="domain" description="Inosine/uridine-preferring nucleoside hydrolase" evidence="3">
    <location>
        <begin position="10"/>
        <end position="313"/>
    </location>
</feature>
<accession>A0A4R6JEF8</accession>
<dbReference type="PANTHER" id="PTHR12304">
    <property type="entry name" value="INOSINE-URIDINE PREFERRING NUCLEOSIDE HYDROLASE"/>
    <property type="match status" value="1"/>
</dbReference>
<dbReference type="InterPro" id="IPR036452">
    <property type="entry name" value="Ribo_hydro-like"/>
</dbReference>
<dbReference type="Gene3D" id="3.90.245.10">
    <property type="entry name" value="Ribonucleoside hydrolase-like"/>
    <property type="match status" value="1"/>
</dbReference>
<dbReference type="InterPro" id="IPR001910">
    <property type="entry name" value="Inosine/uridine_hydrolase_dom"/>
</dbReference>